<dbReference type="AlphaFoldDB" id="A0A7W7Y150"/>
<feature type="region of interest" description="Disordered" evidence="1">
    <location>
        <begin position="50"/>
        <end position="81"/>
    </location>
</feature>
<evidence type="ECO:0000256" key="2">
    <source>
        <dbReference type="SAM" id="Phobius"/>
    </source>
</evidence>
<dbReference type="PANTHER" id="PTHR38687">
    <property type="entry name" value="CELL DIVISION PROTEIN DEDD-RELATED"/>
    <property type="match status" value="1"/>
</dbReference>
<dbReference type="SUPFAM" id="SSF110997">
    <property type="entry name" value="Sporulation related repeat"/>
    <property type="match status" value="1"/>
</dbReference>
<organism evidence="4 5">
    <name type="scientific">Rehaibacterium terrae</name>
    <dbReference type="NCBI Taxonomy" id="1341696"/>
    <lineage>
        <taxon>Bacteria</taxon>
        <taxon>Pseudomonadati</taxon>
        <taxon>Pseudomonadota</taxon>
        <taxon>Gammaproteobacteria</taxon>
        <taxon>Lysobacterales</taxon>
        <taxon>Lysobacteraceae</taxon>
        <taxon>Rehaibacterium</taxon>
    </lineage>
</organism>
<protein>
    <submittedName>
        <fullName evidence="4">Cell division protein FtsN</fullName>
    </submittedName>
</protein>
<dbReference type="PANTHER" id="PTHR38687:SF1">
    <property type="entry name" value="CELL DIVISION PROTEIN DEDD"/>
    <property type="match status" value="1"/>
</dbReference>
<dbReference type="GO" id="GO:0032506">
    <property type="term" value="P:cytokinetic process"/>
    <property type="evidence" value="ECO:0007669"/>
    <property type="project" value="TreeGrafter"/>
</dbReference>
<dbReference type="GO" id="GO:0042834">
    <property type="term" value="F:peptidoglycan binding"/>
    <property type="evidence" value="ECO:0007669"/>
    <property type="project" value="InterPro"/>
</dbReference>
<feature type="compositionally biased region" description="Low complexity" evidence="1">
    <location>
        <begin position="60"/>
        <end position="73"/>
    </location>
</feature>
<evidence type="ECO:0000259" key="3">
    <source>
        <dbReference type="PROSITE" id="PS51724"/>
    </source>
</evidence>
<name>A0A7W7Y150_9GAMM</name>
<dbReference type="InterPro" id="IPR036680">
    <property type="entry name" value="SPOR-like_sf"/>
</dbReference>
<evidence type="ECO:0000313" key="5">
    <source>
        <dbReference type="Proteomes" id="UP000519004"/>
    </source>
</evidence>
<keyword evidence="4" id="KW-0132">Cell division</keyword>
<dbReference type="InterPro" id="IPR052521">
    <property type="entry name" value="Cell_div_SPOR-domain"/>
</dbReference>
<sequence length="202" mass="21375">MARRGRSQAKRSGRNGGGIPAWLWLGAGLLLGLALAAAVLMRDRLGPMFDGPRPNPGARPPAAAEEPVAQKPAEPAPRRPRYDFYTVLPEREVVLPDAEVSARARAEAQPPPMQAPAPEQAVAAGERYLLQAGAFGDPRRADEVKAAIAFTGLVARVEPATTADGATVHRVMLGPFASARELEAAKQRLDANGIPSVAVRVR</sequence>
<feature type="domain" description="SPOR" evidence="3">
    <location>
        <begin position="122"/>
        <end position="202"/>
    </location>
</feature>
<comment type="caution">
    <text evidence="4">The sequence shown here is derived from an EMBL/GenBank/DDBJ whole genome shotgun (WGS) entry which is preliminary data.</text>
</comment>
<dbReference type="GO" id="GO:0030428">
    <property type="term" value="C:cell septum"/>
    <property type="evidence" value="ECO:0007669"/>
    <property type="project" value="TreeGrafter"/>
</dbReference>
<dbReference type="Proteomes" id="UP000519004">
    <property type="component" value="Unassembled WGS sequence"/>
</dbReference>
<dbReference type="Gene3D" id="3.30.70.1070">
    <property type="entry name" value="Sporulation related repeat"/>
    <property type="match status" value="1"/>
</dbReference>
<keyword evidence="5" id="KW-1185">Reference proteome</keyword>
<dbReference type="InterPro" id="IPR007730">
    <property type="entry name" value="SPOR-like_dom"/>
</dbReference>
<accession>A0A7W7Y150</accession>
<keyword evidence="2" id="KW-0472">Membrane</keyword>
<dbReference type="PROSITE" id="PS51724">
    <property type="entry name" value="SPOR"/>
    <property type="match status" value="1"/>
</dbReference>
<keyword evidence="2" id="KW-0812">Transmembrane</keyword>
<evidence type="ECO:0000313" key="4">
    <source>
        <dbReference type="EMBL" id="MBB5016178.1"/>
    </source>
</evidence>
<keyword evidence="4" id="KW-0131">Cell cycle</keyword>
<dbReference type="EMBL" id="JACHHX010000015">
    <property type="protein sequence ID" value="MBB5016178.1"/>
    <property type="molecule type" value="Genomic_DNA"/>
</dbReference>
<dbReference type="Pfam" id="PF05036">
    <property type="entry name" value="SPOR"/>
    <property type="match status" value="1"/>
</dbReference>
<proteinExistence type="predicted"/>
<reference evidence="4 5" key="1">
    <citation type="submission" date="2020-08" db="EMBL/GenBank/DDBJ databases">
        <title>Genomic Encyclopedia of Type Strains, Phase IV (KMG-IV): sequencing the most valuable type-strain genomes for metagenomic binning, comparative biology and taxonomic classification.</title>
        <authorList>
            <person name="Goeker M."/>
        </authorList>
    </citation>
    <scope>NUCLEOTIDE SEQUENCE [LARGE SCALE GENOMIC DNA]</scope>
    <source>
        <strain evidence="4 5">DSM 25897</strain>
    </source>
</reference>
<dbReference type="GO" id="GO:0032153">
    <property type="term" value="C:cell division site"/>
    <property type="evidence" value="ECO:0007669"/>
    <property type="project" value="TreeGrafter"/>
</dbReference>
<keyword evidence="2" id="KW-1133">Transmembrane helix</keyword>
<dbReference type="RefSeq" id="WP_221301256.1">
    <property type="nucleotide sequence ID" value="NZ_JACHHX010000015.1"/>
</dbReference>
<evidence type="ECO:0000256" key="1">
    <source>
        <dbReference type="SAM" id="MobiDB-lite"/>
    </source>
</evidence>
<gene>
    <name evidence="4" type="ORF">HNQ58_002089</name>
</gene>
<feature type="transmembrane region" description="Helical" evidence="2">
    <location>
        <begin position="21"/>
        <end position="41"/>
    </location>
</feature>